<evidence type="ECO:0000259" key="1">
    <source>
        <dbReference type="Pfam" id="PF07679"/>
    </source>
</evidence>
<dbReference type="SUPFAM" id="SSF48726">
    <property type="entry name" value="Immunoglobulin"/>
    <property type="match status" value="1"/>
</dbReference>
<dbReference type="InterPro" id="IPR013783">
    <property type="entry name" value="Ig-like_fold"/>
</dbReference>
<dbReference type="InterPro" id="IPR036179">
    <property type="entry name" value="Ig-like_dom_sf"/>
</dbReference>
<name>A0A822B8P6_9BILA</name>
<evidence type="ECO:0000313" key="3">
    <source>
        <dbReference type="Proteomes" id="UP000663848"/>
    </source>
</evidence>
<dbReference type="AlphaFoldDB" id="A0A822B8P6"/>
<feature type="domain" description="Immunoglobulin I-set" evidence="1">
    <location>
        <begin position="2"/>
        <end position="43"/>
    </location>
</feature>
<proteinExistence type="predicted"/>
<comment type="caution">
    <text evidence="2">The sequence shown here is derived from an EMBL/GenBank/DDBJ whole genome shotgun (WGS) entry which is preliminary data.</text>
</comment>
<evidence type="ECO:0000313" key="2">
    <source>
        <dbReference type="EMBL" id="CAF5025514.1"/>
    </source>
</evidence>
<gene>
    <name evidence="2" type="ORF">QYT958_LOCUS40277</name>
</gene>
<organism evidence="2 3">
    <name type="scientific">Rotaria socialis</name>
    <dbReference type="NCBI Taxonomy" id="392032"/>
    <lineage>
        <taxon>Eukaryota</taxon>
        <taxon>Metazoa</taxon>
        <taxon>Spiralia</taxon>
        <taxon>Gnathifera</taxon>
        <taxon>Rotifera</taxon>
        <taxon>Eurotatoria</taxon>
        <taxon>Bdelloidea</taxon>
        <taxon>Philodinida</taxon>
        <taxon>Philodinidae</taxon>
        <taxon>Rotaria</taxon>
    </lineage>
</organism>
<reference evidence="2" key="1">
    <citation type="submission" date="2021-02" db="EMBL/GenBank/DDBJ databases">
        <authorList>
            <person name="Nowell W R."/>
        </authorList>
    </citation>
    <scope>NUCLEOTIDE SEQUENCE</scope>
</reference>
<accession>A0A822B8P6</accession>
<dbReference type="Gene3D" id="2.60.40.10">
    <property type="entry name" value="Immunoglobulins"/>
    <property type="match status" value="1"/>
</dbReference>
<protein>
    <recommendedName>
        <fullName evidence="1">Immunoglobulin I-set domain-containing protein</fullName>
    </recommendedName>
</protein>
<dbReference type="Pfam" id="PF07679">
    <property type="entry name" value="I-set"/>
    <property type="match status" value="1"/>
</dbReference>
<dbReference type="Proteomes" id="UP000663848">
    <property type="component" value="Unassembled WGS sequence"/>
</dbReference>
<dbReference type="EMBL" id="CAJOBR010040760">
    <property type="protein sequence ID" value="CAF5025514.1"/>
    <property type="molecule type" value="Genomic_DNA"/>
</dbReference>
<sequence>MKNNQPIVKSDRIIPSMKGNKVHVLTIKNATPADAGYYSVTATLGNE</sequence>
<feature type="non-terminal residue" evidence="2">
    <location>
        <position position="47"/>
    </location>
</feature>
<dbReference type="InterPro" id="IPR013098">
    <property type="entry name" value="Ig_I-set"/>
</dbReference>